<dbReference type="InterPro" id="IPR052558">
    <property type="entry name" value="Siderophore_Hydrolase_D"/>
</dbReference>
<dbReference type="SMART" id="SM01065">
    <property type="entry name" value="CBM_2"/>
    <property type="match status" value="1"/>
</dbReference>
<dbReference type="Pfam" id="PF00756">
    <property type="entry name" value="Esterase"/>
    <property type="match status" value="1"/>
</dbReference>
<sequence>MKNSLILFFFLFLVSSKAQEIAKIENIKINSKELQQEREILIYTPQSYNENLYSSYDVIYVFDAHAREFFDYVHSVISFLSNTSKKFIVVGITSPYNEKLDYSRNNDFLPYPKNTNPKDFYNGYSGNADNFLRYVNNEVVPYIESNYRTLNHRTAVGHSLSASFIVYAMLNETNLFDNYIAISPNFSFDKERLVNDIKQFDYTKIKNNKFLYISHANEAQNWKKWKPAREKVYSFLQDSLKTDKLKVVIKDYSTETHWSTFAPSFNTAIQYYFDNIYENQQKELSAEAYEITINVKVPNKEDEIYITGNQINLGNWNPSLIKMNKKSDFERELKVKVHSPAQFKFTKGSWETEAEVKKNISENITIIPKKGKEYSFEIVGFNQ</sequence>
<organism evidence="4 5">
    <name type="scientific">Flavobacterium cheonanense</name>
    <dbReference type="NCBI Taxonomy" id="706183"/>
    <lineage>
        <taxon>Bacteria</taxon>
        <taxon>Pseudomonadati</taxon>
        <taxon>Bacteroidota</taxon>
        <taxon>Flavobacteriia</taxon>
        <taxon>Flavobacteriales</taxon>
        <taxon>Flavobacteriaceae</taxon>
        <taxon>Flavobacterium</taxon>
    </lineage>
</organism>
<keyword evidence="5" id="KW-1185">Reference proteome</keyword>
<dbReference type="InterPro" id="IPR002044">
    <property type="entry name" value="CBM20"/>
</dbReference>
<dbReference type="PANTHER" id="PTHR40841">
    <property type="entry name" value="SIDEROPHORE TRIACETYLFUSARININE C ESTERASE"/>
    <property type="match status" value="1"/>
</dbReference>
<dbReference type="RefSeq" id="WP_344814824.1">
    <property type="nucleotide sequence ID" value="NZ_BAABCT010000001.1"/>
</dbReference>
<dbReference type="Gene3D" id="3.40.50.1820">
    <property type="entry name" value="alpha/beta hydrolase"/>
    <property type="match status" value="1"/>
</dbReference>
<comment type="caution">
    <text evidence="4">The sequence shown here is derived from an EMBL/GenBank/DDBJ whole genome shotgun (WGS) entry which is preliminary data.</text>
</comment>
<dbReference type="Pfam" id="PF00686">
    <property type="entry name" value="CBM_20"/>
    <property type="match status" value="1"/>
</dbReference>
<evidence type="ECO:0000313" key="4">
    <source>
        <dbReference type="EMBL" id="GAA4060009.1"/>
    </source>
</evidence>
<evidence type="ECO:0000259" key="3">
    <source>
        <dbReference type="SMART" id="SM01065"/>
    </source>
</evidence>
<dbReference type="InterPro" id="IPR013783">
    <property type="entry name" value="Ig-like_fold"/>
</dbReference>
<evidence type="ECO:0000313" key="5">
    <source>
        <dbReference type="Proteomes" id="UP001500367"/>
    </source>
</evidence>
<dbReference type="Gene3D" id="2.60.40.10">
    <property type="entry name" value="Immunoglobulins"/>
    <property type="match status" value="1"/>
</dbReference>
<comment type="similarity">
    <text evidence="1">Belongs to the esterase D family.</text>
</comment>
<gene>
    <name evidence="4" type="ORF">GCM10022389_00270</name>
</gene>
<proteinExistence type="inferred from homology"/>
<protein>
    <recommendedName>
        <fullName evidence="3">CBM20 domain-containing protein</fullName>
    </recommendedName>
</protein>
<dbReference type="EMBL" id="BAABCT010000001">
    <property type="protein sequence ID" value="GAA4060009.1"/>
    <property type="molecule type" value="Genomic_DNA"/>
</dbReference>
<feature type="domain" description="CBM20" evidence="3">
    <location>
        <begin position="288"/>
        <end position="377"/>
    </location>
</feature>
<evidence type="ECO:0000256" key="1">
    <source>
        <dbReference type="ARBA" id="ARBA00005622"/>
    </source>
</evidence>
<dbReference type="PANTHER" id="PTHR40841:SF2">
    <property type="entry name" value="SIDEROPHORE-DEGRADING ESTERASE (EUROFUNG)"/>
    <property type="match status" value="1"/>
</dbReference>
<reference evidence="5" key="1">
    <citation type="journal article" date="2019" name="Int. J. Syst. Evol. Microbiol.">
        <title>The Global Catalogue of Microorganisms (GCM) 10K type strain sequencing project: providing services to taxonomists for standard genome sequencing and annotation.</title>
        <authorList>
            <consortium name="The Broad Institute Genomics Platform"/>
            <consortium name="The Broad Institute Genome Sequencing Center for Infectious Disease"/>
            <person name="Wu L."/>
            <person name="Ma J."/>
        </authorList>
    </citation>
    <scope>NUCLEOTIDE SEQUENCE [LARGE SCALE GENOMIC DNA]</scope>
    <source>
        <strain evidence="5">JCM 17069</strain>
    </source>
</reference>
<dbReference type="Proteomes" id="UP001500367">
    <property type="component" value="Unassembled WGS sequence"/>
</dbReference>
<name>A0ABP7V5K0_9FLAO</name>
<dbReference type="InterPro" id="IPR000801">
    <property type="entry name" value="Esterase-like"/>
</dbReference>
<dbReference type="InterPro" id="IPR029058">
    <property type="entry name" value="AB_hydrolase_fold"/>
</dbReference>
<keyword evidence="2" id="KW-0378">Hydrolase</keyword>
<accession>A0ABP7V5K0</accession>
<dbReference type="InterPro" id="IPR013784">
    <property type="entry name" value="Carb-bd-like_fold"/>
</dbReference>
<dbReference type="SUPFAM" id="SSF49452">
    <property type="entry name" value="Starch-binding domain-like"/>
    <property type="match status" value="1"/>
</dbReference>
<evidence type="ECO:0000256" key="2">
    <source>
        <dbReference type="ARBA" id="ARBA00022801"/>
    </source>
</evidence>
<dbReference type="SUPFAM" id="SSF53474">
    <property type="entry name" value="alpha/beta-Hydrolases"/>
    <property type="match status" value="1"/>
</dbReference>